<evidence type="ECO:0000256" key="1">
    <source>
        <dbReference type="ARBA" id="ARBA00004141"/>
    </source>
</evidence>
<dbReference type="OrthoDB" id="1666796at2759"/>
<comment type="subcellular location">
    <subcellularLocation>
        <location evidence="1">Membrane</location>
        <topology evidence="1">Multi-pass membrane protein</topology>
    </subcellularLocation>
</comment>
<evidence type="ECO:0000313" key="8">
    <source>
        <dbReference type="EMBL" id="CBH10119.1"/>
    </source>
</evidence>
<feature type="transmembrane region" description="Helical" evidence="7">
    <location>
        <begin position="587"/>
        <end position="613"/>
    </location>
</feature>
<proteinExistence type="inferred from homology"/>
<feature type="transmembrane region" description="Helical" evidence="7">
    <location>
        <begin position="58"/>
        <end position="76"/>
    </location>
</feature>
<feature type="transmembrane region" description="Helical" evidence="7">
    <location>
        <begin position="369"/>
        <end position="391"/>
    </location>
</feature>
<feature type="transmembrane region" description="Helical" evidence="7">
    <location>
        <begin position="6"/>
        <end position="26"/>
    </location>
</feature>
<reference evidence="9" key="1">
    <citation type="journal article" date="2010" name="PLoS Negl. Trop. Dis.">
        <title>The genome sequence of Trypanosoma brucei gambiense, causative agent of chronic human african trypanosomiasis.</title>
        <authorList>
            <person name="Jackson A.P."/>
            <person name="Sanders M."/>
            <person name="Berry A."/>
            <person name="McQuillan J."/>
            <person name="Aslett M.A."/>
            <person name="Quail M.A."/>
            <person name="Chukualim B."/>
            <person name="Capewell P."/>
            <person name="MacLeod A."/>
            <person name="Melville S.E."/>
            <person name="Gibson W."/>
            <person name="Barry J.D."/>
            <person name="Berriman M."/>
            <person name="Hertz-Fowler C."/>
        </authorList>
    </citation>
    <scope>NUCLEOTIDE SEQUENCE [LARGE SCALE GENOMIC DNA]</scope>
    <source>
        <strain evidence="9">MHOM/CI/86/DAL972</strain>
    </source>
</reference>
<keyword evidence="3 7" id="KW-0812">Transmembrane</keyword>
<evidence type="ECO:0000256" key="7">
    <source>
        <dbReference type="RuleBase" id="RU363079"/>
    </source>
</evidence>
<feature type="transmembrane region" description="Helical" evidence="7">
    <location>
        <begin position="690"/>
        <end position="719"/>
    </location>
</feature>
<dbReference type="VEuPathDB" id="TriTrypDB:Tbg972.3.4610"/>
<dbReference type="EMBL" id="FN554966">
    <property type="protein sequence ID" value="CBH10119.1"/>
    <property type="molecule type" value="Genomic_DNA"/>
</dbReference>
<dbReference type="GO" id="GO:0005737">
    <property type="term" value="C:cytoplasm"/>
    <property type="evidence" value="ECO:0007669"/>
    <property type="project" value="UniProtKB-ARBA"/>
</dbReference>
<evidence type="ECO:0000256" key="3">
    <source>
        <dbReference type="ARBA" id="ARBA00022692"/>
    </source>
</evidence>
<dbReference type="Pfam" id="PF02990">
    <property type="entry name" value="EMP70"/>
    <property type="match status" value="1"/>
</dbReference>
<feature type="transmembrane region" description="Helical" evidence="7">
    <location>
        <begin position="465"/>
        <end position="489"/>
    </location>
</feature>
<feature type="transmembrane region" description="Helical" evidence="7">
    <location>
        <begin position="501"/>
        <end position="521"/>
    </location>
</feature>
<evidence type="ECO:0000256" key="2">
    <source>
        <dbReference type="ARBA" id="ARBA00005227"/>
    </source>
</evidence>
<comment type="similarity">
    <text evidence="2 7">Belongs to the nonaspanin (TM9SF) (TC 9.A.2) family.</text>
</comment>
<dbReference type="GO" id="GO:0072657">
    <property type="term" value="P:protein localization to membrane"/>
    <property type="evidence" value="ECO:0007669"/>
    <property type="project" value="TreeGrafter"/>
</dbReference>
<protein>
    <recommendedName>
        <fullName evidence="7">Transmembrane 9 superfamily member</fullName>
    </recommendedName>
</protein>
<dbReference type="KEGG" id="tbg:TbgDal_III4610"/>
<dbReference type="GO" id="GO:0016020">
    <property type="term" value="C:membrane"/>
    <property type="evidence" value="ECO:0007669"/>
    <property type="project" value="UniProtKB-SubCell"/>
</dbReference>
<accession>C9ZLB0</accession>
<evidence type="ECO:0000256" key="6">
    <source>
        <dbReference type="ARBA" id="ARBA00023136"/>
    </source>
</evidence>
<dbReference type="InterPro" id="IPR004240">
    <property type="entry name" value="EMP70"/>
</dbReference>
<dbReference type="PANTHER" id="PTHR10766:SF111">
    <property type="entry name" value="TRANSMEMBRANE 9 SUPERFAMILY MEMBER 2"/>
    <property type="match status" value="1"/>
</dbReference>
<feature type="transmembrane region" description="Helical" evidence="7">
    <location>
        <begin position="440"/>
        <end position="459"/>
    </location>
</feature>
<keyword evidence="5 7" id="KW-1133">Transmembrane helix</keyword>
<dbReference type="RefSeq" id="XP_011772409.1">
    <property type="nucleotide sequence ID" value="XM_011774107.1"/>
</dbReference>
<dbReference type="Proteomes" id="UP000002316">
    <property type="component" value="Chromosome 3"/>
</dbReference>
<evidence type="ECO:0000256" key="4">
    <source>
        <dbReference type="ARBA" id="ARBA00022729"/>
    </source>
</evidence>
<name>C9ZLB0_TRYB9</name>
<feature type="transmembrane region" description="Helical" evidence="7">
    <location>
        <begin position="533"/>
        <end position="553"/>
    </location>
</feature>
<keyword evidence="6 7" id="KW-0472">Membrane</keyword>
<keyword evidence="4" id="KW-0732">Signal</keyword>
<dbReference type="GeneID" id="23859261"/>
<organism evidence="8 9">
    <name type="scientific">Trypanosoma brucei gambiense (strain MHOM/CI/86/DAL972)</name>
    <dbReference type="NCBI Taxonomy" id="679716"/>
    <lineage>
        <taxon>Eukaryota</taxon>
        <taxon>Discoba</taxon>
        <taxon>Euglenozoa</taxon>
        <taxon>Kinetoplastea</taxon>
        <taxon>Metakinetoplastina</taxon>
        <taxon>Trypanosomatida</taxon>
        <taxon>Trypanosomatidae</taxon>
        <taxon>Trypanosoma</taxon>
    </lineage>
</organism>
<feature type="transmembrane region" description="Helical" evidence="7">
    <location>
        <begin position="654"/>
        <end position="678"/>
    </location>
</feature>
<feature type="transmembrane region" description="Helical" evidence="7">
    <location>
        <begin position="619"/>
        <end position="647"/>
    </location>
</feature>
<gene>
    <name evidence="8" type="ORF">TbgDal_III4610</name>
</gene>
<dbReference type="AlphaFoldDB" id="C9ZLB0"/>
<feature type="transmembrane region" description="Helical" evidence="7">
    <location>
        <begin position="88"/>
        <end position="111"/>
    </location>
</feature>
<evidence type="ECO:0000313" key="9">
    <source>
        <dbReference type="Proteomes" id="UP000002316"/>
    </source>
</evidence>
<sequence length="729" mass="81628">MLRGAWLYLVHSIFSLTSIESSFSFLSSFTNRFHLSPSLLTHIFVSLTYTQNNNIKETFSSLILSVSPFFFLHIYPRAHAEAVGMTRFSCVALGVFAFLISALAVTDAFYIPGVQPRYYAEGDEVHFWVNSLRSLQVLFPKEYYTLPFCRPSEIITKDESIGEIIWGDRIQNSLYVTNMKKNTNCTVLPNCDAVANTKTILSNIDDLEGSIEKGYRGFMNIDNLPVFGEVPPDLLAHCASVPKDMRHTFYRGYWIGTPSACTGKTLINNHLEFVIKYNHAPHDPNKFMVVGLKATPYSIKHSDDGLSCNADMSATGSALDYLTTDDVRGGAVVHWSYGVKWEKSDVIWATRWDEYLHSSVADSSPAFHWLYVCSSLVVVLMCAASVATILMRTLHKDFSRYNSPVLEDGEEESGWKLVHADVFRPPDRAPLLAALTGNGYQVLGMSAGTMLFALLGFLSPARRGALLSAVIFLFVFMSVVSGYVCGFLLKYFGRCEWKHIFFCGCAFPGAIVGVYTFANIINYSHGSSGTIPFSLLFILLSLWILISVPLTVLGASFSFRQEPLANPVAVGRLAREIPPQTYMNRTLFLLVVPPIFPLCTIILELNFVLQALWSGQVYYVFGFLALVSFIWVIITALVTVFHLYYVLCRENHQWWWPAFFIPGGFGVPLFVYSIFFYMTQLAIHTFASSLLYFLYMGLISYAYGLAAGAVGLTSGIMFVRKIYGSIKVD</sequence>
<dbReference type="PANTHER" id="PTHR10766">
    <property type="entry name" value="TRANSMEMBRANE 9 SUPERFAMILY PROTEIN"/>
    <property type="match status" value="1"/>
</dbReference>
<evidence type="ECO:0000256" key="5">
    <source>
        <dbReference type="ARBA" id="ARBA00022989"/>
    </source>
</evidence>